<dbReference type="AlphaFoldDB" id="A0A1F7X6A3"/>
<proteinExistence type="predicted"/>
<dbReference type="EMBL" id="MGFP01000004">
    <property type="protein sequence ID" value="OGM10610.1"/>
    <property type="molecule type" value="Genomic_DNA"/>
</dbReference>
<gene>
    <name evidence="2" type="ORF">A2159_03225</name>
</gene>
<feature type="transmembrane region" description="Helical" evidence="1">
    <location>
        <begin position="12"/>
        <end position="33"/>
    </location>
</feature>
<evidence type="ECO:0000313" key="3">
    <source>
        <dbReference type="Proteomes" id="UP000179219"/>
    </source>
</evidence>
<keyword evidence="1" id="KW-1133">Transmembrane helix</keyword>
<dbReference type="Proteomes" id="UP000179219">
    <property type="component" value="Unassembled WGS sequence"/>
</dbReference>
<keyword evidence="1" id="KW-0472">Membrane</keyword>
<evidence type="ECO:0000256" key="1">
    <source>
        <dbReference type="SAM" id="Phobius"/>
    </source>
</evidence>
<feature type="transmembrane region" description="Helical" evidence="1">
    <location>
        <begin position="39"/>
        <end position="61"/>
    </location>
</feature>
<reference evidence="2 3" key="1">
    <citation type="journal article" date="2016" name="Nat. Commun.">
        <title>Thousands of microbial genomes shed light on interconnected biogeochemical processes in an aquifer system.</title>
        <authorList>
            <person name="Anantharaman K."/>
            <person name="Brown C.T."/>
            <person name="Hug L.A."/>
            <person name="Sharon I."/>
            <person name="Castelle C.J."/>
            <person name="Probst A.J."/>
            <person name="Thomas B.C."/>
            <person name="Singh A."/>
            <person name="Wilkins M.J."/>
            <person name="Karaoz U."/>
            <person name="Brodie E.L."/>
            <person name="Williams K.H."/>
            <person name="Hubbard S.S."/>
            <person name="Banfield J.F."/>
        </authorList>
    </citation>
    <scope>NUCLEOTIDE SEQUENCE [LARGE SCALE GENOMIC DNA]</scope>
</reference>
<sequence>MQLLKKMGRLFAEYFVFFVGFLFIFVIGFIYAMMKPQGITMNAIFLIITIGWIVFLIKYFWELLEKNKK</sequence>
<keyword evidence="1" id="KW-0812">Transmembrane</keyword>
<evidence type="ECO:0000313" key="2">
    <source>
        <dbReference type="EMBL" id="OGM10610.1"/>
    </source>
</evidence>
<accession>A0A1F7X6A3</accession>
<organism evidence="2 3">
    <name type="scientific">Candidatus Woesebacteria bacterium RBG_13_34_9</name>
    <dbReference type="NCBI Taxonomy" id="1802477"/>
    <lineage>
        <taxon>Bacteria</taxon>
        <taxon>Candidatus Woeseibacteriota</taxon>
    </lineage>
</organism>
<comment type="caution">
    <text evidence="2">The sequence shown here is derived from an EMBL/GenBank/DDBJ whole genome shotgun (WGS) entry which is preliminary data.</text>
</comment>
<protein>
    <submittedName>
        <fullName evidence="2">Uncharacterized protein</fullName>
    </submittedName>
</protein>
<name>A0A1F7X6A3_9BACT</name>